<accession>A0ABN3I297</accession>
<protein>
    <submittedName>
        <fullName evidence="1">Uncharacterized protein</fullName>
    </submittedName>
</protein>
<organism evidence="1 2">
    <name type="scientific">Gordonia cholesterolivorans</name>
    <dbReference type="NCBI Taxonomy" id="559625"/>
    <lineage>
        <taxon>Bacteria</taxon>
        <taxon>Bacillati</taxon>
        <taxon>Actinomycetota</taxon>
        <taxon>Actinomycetes</taxon>
        <taxon>Mycobacteriales</taxon>
        <taxon>Gordoniaceae</taxon>
        <taxon>Gordonia</taxon>
    </lineage>
</organism>
<dbReference type="EMBL" id="BAAARB010000028">
    <property type="protein sequence ID" value="GAA2392527.1"/>
    <property type="molecule type" value="Genomic_DNA"/>
</dbReference>
<keyword evidence="2" id="KW-1185">Reference proteome</keyword>
<gene>
    <name evidence="1" type="ORF">GCM10009855_35480</name>
</gene>
<proteinExistence type="predicted"/>
<evidence type="ECO:0000313" key="2">
    <source>
        <dbReference type="Proteomes" id="UP001501170"/>
    </source>
</evidence>
<evidence type="ECO:0000313" key="1">
    <source>
        <dbReference type="EMBL" id="GAA2392527.1"/>
    </source>
</evidence>
<comment type="caution">
    <text evidence="1">The sequence shown here is derived from an EMBL/GenBank/DDBJ whole genome shotgun (WGS) entry which is preliminary data.</text>
</comment>
<sequence>MSGPFTEGMLEPLFDSLEQLVALRENSRVDEQITQSVQSIARRALVEQFMAQGLVVGSLSELVKQLRTAGASMKPAHHRRRIGDVGEDGN</sequence>
<reference evidence="1 2" key="1">
    <citation type="journal article" date="2019" name="Int. J. Syst. Evol. Microbiol.">
        <title>The Global Catalogue of Microorganisms (GCM) 10K type strain sequencing project: providing services to taxonomists for standard genome sequencing and annotation.</title>
        <authorList>
            <consortium name="The Broad Institute Genomics Platform"/>
            <consortium name="The Broad Institute Genome Sequencing Center for Infectious Disease"/>
            <person name="Wu L."/>
            <person name="Ma J."/>
        </authorList>
    </citation>
    <scope>NUCLEOTIDE SEQUENCE [LARGE SCALE GENOMIC DNA]</scope>
    <source>
        <strain evidence="1 2">JCM 16227</strain>
    </source>
</reference>
<dbReference type="Proteomes" id="UP001501170">
    <property type="component" value="Unassembled WGS sequence"/>
</dbReference>
<name>A0ABN3I297_9ACTN</name>